<dbReference type="Pfam" id="PF05970">
    <property type="entry name" value="PIF1"/>
    <property type="match status" value="1"/>
</dbReference>
<reference evidence="6" key="1">
    <citation type="submission" date="2025-08" db="UniProtKB">
        <authorList>
            <consortium name="RefSeq"/>
        </authorList>
    </citation>
    <scope>IDENTIFICATION</scope>
</reference>
<dbReference type="GO" id="GO:0005524">
    <property type="term" value="F:ATP binding"/>
    <property type="evidence" value="ECO:0007669"/>
    <property type="project" value="UniProtKB-KW"/>
</dbReference>
<organism evidence="5 6">
    <name type="scientific">Galendromus occidentalis</name>
    <name type="common">western predatory mite</name>
    <dbReference type="NCBI Taxonomy" id="34638"/>
    <lineage>
        <taxon>Eukaryota</taxon>
        <taxon>Metazoa</taxon>
        <taxon>Ecdysozoa</taxon>
        <taxon>Arthropoda</taxon>
        <taxon>Chelicerata</taxon>
        <taxon>Arachnida</taxon>
        <taxon>Acari</taxon>
        <taxon>Parasitiformes</taxon>
        <taxon>Mesostigmata</taxon>
        <taxon>Gamasina</taxon>
        <taxon>Phytoseioidea</taxon>
        <taxon>Phytoseiidae</taxon>
        <taxon>Typhlodrominae</taxon>
        <taxon>Galendromus</taxon>
    </lineage>
</organism>
<dbReference type="InterPro" id="IPR051055">
    <property type="entry name" value="PIF1_helicase"/>
</dbReference>
<keyword evidence="1" id="KW-0378">Hydrolase</keyword>
<evidence type="ECO:0000256" key="2">
    <source>
        <dbReference type="SAM" id="Coils"/>
    </source>
</evidence>
<evidence type="ECO:0000313" key="5">
    <source>
        <dbReference type="Proteomes" id="UP000694867"/>
    </source>
</evidence>
<keyword evidence="1" id="KW-0227">DNA damage</keyword>
<dbReference type="GO" id="GO:0043139">
    <property type="term" value="F:5'-3' DNA helicase activity"/>
    <property type="evidence" value="ECO:0007669"/>
    <property type="project" value="UniProtKB-EC"/>
</dbReference>
<dbReference type="InterPro" id="IPR027417">
    <property type="entry name" value="P-loop_NTPase"/>
</dbReference>
<feature type="compositionally biased region" description="Acidic residues" evidence="3">
    <location>
        <begin position="56"/>
        <end position="75"/>
    </location>
</feature>
<dbReference type="Gene3D" id="3.40.50.300">
    <property type="entry name" value="P-loop containing nucleotide triphosphate hydrolases"/>
    <property type="match status" value="1"/>
</dbReference>
<dbReference type="InterPro" id="IPR025476">
    <property type="entry name" value="Helitron_helicase-like"/>
</dbReference>
<dbReference type="GO" id="GO:0006281">
    <property type="term" value="P:DNA repair"/>
    <property type="evidence" value="ECO:0007669"/>
    <property type="project" value="UniProtKB-KW"/>
</dbReference>
<evidence type="ECO:0000259" key="4">
    <source>
        <dbReference type="SMART" id="SM00382"/>
    </source>
</evidence>
<dbReference type="AlphaFoldDB" id="A0AAJ6VUW3"/>
<dbReference type="PANTHER" id="PTHR47642">
    <property type="entry name" value="ATP-DEPENDENT DNA HELICASE"/>
    <property type="match status" value="1"/>
</dbReference>
<keyword evidence="1" id="KW-0067">ATP-binding</keyword>
<accession>A0AAJ6VUW3</accession>
<feature type="region of interest" description="Disordered" evidence="3">
    <location>
        <begin position="56"/>
        <end position="83"/>
    </location>
</feature>
<feature type="compositionally biased region" description="Basic and acidic residues" evidence="3">
    <location>
        <begin position="108"/>
        <end position="132"/>
    </location>
</feature>
<dbReference type="GO" id="GO:0000723">
    <property type="term" value="P:telomere maintenance"/>
    <property type="evidence" value="ECO:0007669"/>
    <property type="project" value="InterPro"/>
</dbReference>
<feature type="non-terminal residue" evidence="6">
    <location>
        <position position="1020"/>
    </location>
</feature>
<comment type="cofactor">
    <cofactor evidence="1">
        <name>Mg(2+)</name>
        <dbReference type="ChEBI" id="CHEBI:18420"/>
    </cofactor>
</comment>
<comment type="catalytic activity">
    <reaction evidence="1">
        <text>ATP + H2O = ADP + phosphate + H(+)</text>
        <dbReference type="Rhea" id="RHEA:13065"/>
        <dbReference type="ChEBI" id="CHEBI:15377"/>
        <dbReference type="ChEBI" id="CHEBI:15378"/>
        <dbReference type="ChEBI" id="CHEBI:30616"/>
        <dbReference type="ChEBI" id="CHEBI:43474"/>
        <dbReference type="ChEBI" id="CHEBI:456216"/>
        <dbReference type="EC" id="5.6.2.3"/>
    </reaction>
</comment>
<feature type="compositionally biased region" description="Basic residues" evidence="3">
    <location>
        <begin position="7"/>
        <end position="17"/>
    </location>
</feature>
<evidence type="ECO:0000256" key="3">
    <source>
        <dbReference type="SAM" id="MobiDB-lite"/>
    </source>
</evidence>
<feature type="domain" description="AAA+ ATPase" evidence="4">
    <location>
        <begin position="821"/>
        <end position="972"/>
    </location>
</feature>
<dbReference type="EC" id="5.6.2.3" evidence="1"/>
<dbReference type="GO" id="GO:0016787">
    <property type="term" value="F:hydrolase activity"/>
    <property type="evidence" value="ECO:0007669"/>
    <property type="project" value="UniProtKB-KW"/>
</dbReference>
<dbReference type="RefSeq" id="XP_003738603.2">
    <property type="nucleotide sequence ID" value="XM_003738555.2"/>
</dbReference>
<sequence>MPIPATRKAKNRVKKLRSKGDIIPYETPPTREIYAHSSVSISAGEPAVPPVEEELAVPPVEEESAVPPVEEEPAEETLRRMPQEIVSSEFSPANVRMNRFSKRQFSSLKDDNRMEPVGDSNKKSRIASREIEATDAGSTSEEPTIQWGALNEEERLLLDDLQASNAESKADPVESKVVAATKGRDDDRFLEHCVTNNFAFLKSIPNSVQYWASRKRDLFAMIRQLGEPSFFLTMSANEIRWPHLLQILHKLRTGVTTDVDDPMNQFSAKYRADLVNEDSVTCCIYSWKMIGAIMNILQSDEMSPLDPNRVIDYFMRVEFQHRGSPHVHVLLWLESDPKEAVSEHMPRTVELINRLCSVDTEHTIVDQHCRALQVRKHTFTCYKNDTNSRQRSGKCRFNIPYWPSLTTQILLPMAKDDGRRSNFRKKGHDMKKALDDNEYASIEEFLSSFALDYDQYLNVIRATILRPTIIFRRTIKDIWTNTYNPWIANTLKSNMDFQFILEEYSCASYVVEYINKTNRGLSNLQRQLKDLQNEYPDQNFTDLLKRISIRMLDAVEMSTQEAAWYLLRQPMSESSRDSVYIDCNVPNSRFVCRESKAQMETENLTDDSTDIWARNAIQKYESRPPALSSMCLADFVAMMTPVRRKRDSDGHQVYRRRTRSRIIRWTIYEVSDVTNYKRSMVLLFFPFNNEHNDLLDHDKLIDIYDQHEREILQRRQRYEVLENLAENIAEYHVLWDNMSSEDHEVDIQSEQGYVHRPDVLAELSNEDIRNVAIPNSLSSVIRKRTNVLSSIDYCESMRKTNFEQRALLKHCIARIHNPELPPVQIFLTGAAGCGKTFTLKLLMETYNRFSQAHDTQRNVYVAAASTGKAAVLIGGTTVHSAFNISMIQRRGGLSFEALQLYRNAFANVKIIFIDEISMIGSGIFHTIKDRLKSINMEHDLPFGGMDIIFCGDLRQLPPVNMTPIYAPLQRGLHRSALWQSLKFFPLSQVMRQSDVAFSGLLTKIGNGDELDSQEQALIES</sequence>
<dbReference type="PANTHER" id="PTHR47642:SF7">
    <property type="entry name" value="ATP-DEPENDENT DNA HELICASE PIF1"/>
    <property type="match status" value="1"/>
</dbReference>
<keyword evidence="1" id="KW-0234">DNA repair</keyword>
<evidence type="ECO:0000313" key="6">
    <source>
        <dbReference type="RefSeq" id="XP_003738603.2"/>
    </source>
</evidence>
<gene>
    <name evidence="6" type="primary">LOC100901240</name>
</gene>
<keyword evidence="1" id="KW-0547">Nucleotide-binding</keyword>
<dbReference type="GO" id="GO:0006310">
    <property type="term" value="P:DNA recombination"/>
    <property type="evidence" value="ECO:0007669"/>
    <property type="project" value="UniProtKB-KW"/>
</dbReference>
<keyword evidence="1" id="KW-0347">Helicase</keyword>
<dbReference type="GeneID" id="100901240"/>
<dbReference type="Proteomes" id="UP000694867">
    <property type="component" value="Unplaced"/>
</dbReference>
<proteinExistence type="inferred from homology"/>
<protein>
    <recommendedName>
        <fullName evidence="1">ATP-dependent DNA helicase</fullName>
        <ecNumber evidence="1">5.6.2.3</ecNumber>
    </recommendedName>
</protein>
<name>A0AAJ6VUW3_9ACAR</name>
<feature type="region of interest" description="Disordered" evidence="3">
    <location>
        <begin position="1"/>
        <end position="24"/>
    </location>
</feature>
<keyword evidence="5" id="KW-1185">Reference proteome</keyword>
<dbReference type="InterPro" id="IPR003593">
    <property type="entry name" value="AAA+_ATPase"/>
</dbReference>
<dbReference type="SUPFAM" id="SSF52540">
    <property type="entry name" value="P-loop containing nucleoside triphosphate hydrolases"/>
    <property type="match status" value="1"/>
</dbReference>
<feature type="region of interest" description="Disordered" evidence="3">
    <location>
        <begin position="102"/>
        <end position="143"/>
    </location>
</feature>
<dbReference type="Pfam" id="PF14214">
    <property type="entry name" value="Helitron_like_N"/>
    <property type="match status" value="1"/>
</dbReference>
<dbReference type="KEGG" id="goe:100901240"/>
<dbReference type="SMART" id="SM00382">
    <property type="entry name" value="AAA"/>
    <property type="match status" value="1"/>
</dbReference>
<keyword evidence="2" id="KW-0175">Coiled coil</keyword>
<dbReference type="InterPro" id="IPR010285">
    <property type="entry name" value="DNA_helicase_pif1-like_DEAD"/>
</dbReference>
<feature type="coiled-coil region" evidence="2">
    <location>
        <begin position="514"/>
        <end position="541"/>
    </location>
</feature>
<comment type="similarity">
    <text evidence="1">Belongs to the helicase family.</text>
</comment>
<keyword evidence="1" id="KW-0233">DNA recombination</keyword>
<evidence type="ECO:0000256" key="1">
    <source>
        <dbReference type="RuleBase" id="RU363044"/>
    </source>
</evidence>